<dbReference type="RefSeq" id="WP_249247410.1">
    <property type="nucleotide sequence ID" value="NZ_JAKIKT010000001.1"/>
</dbReference>
<keyword evidence="8" id="KW-1185">Reference proteome</keyword>
<evidence type="ECO:0000256" key="4">
    <source>
        <dbReference type="ARBA" id="ARBA00022827"/>
    </source>
</evidence>
<feature type="domain" description="FAD dependent oxidoreductase" evidence="6">
    <location>
        <begin position="5"/>
        <end position="361"/>
    </location>
</feature>
<name>A0ABT0N2C9_9GAMM</name>
<comment type="cofactor">
    <cofactor evidence="1">
        <name>FAD</name>
        <dbReference type="ChEBI" id="CHEBI:57692"/>
    </cofactor>
</comment>
<dbReference type="EMBL" id="JAKIKT010000001">
    <property type="protein sequence ID" value="MCL2912578.1"/>
    <property type="molecule type" value="Genomic_DNA"/>
</dbReference>
<evidence type="ECO:0000256" key="5">
    <source>
        <dbReference type="ARBA" id="ARBA00023002"/>
    </source>
</evidence>
<dbReference type="SUPFAM" id="SSF54373">
    <property type="entry name" value="FAD-linked reductases, C-terminal domain"/>
    <property type="match status" value="1"/>
</dbReference>
<evidence type="ECO:0000313" key="7">
    <source>
        <dbReference type="EMBL" id="MCL2912578.1"/>
    </source>
</evidence>
<gene>
    <name evidence="7" type="ORF">L2725_02055</name>
</gene>
<keyword evidence="4" id="KW-0274">FAD</keyword>
<organism evidence="7 8">
    <name type="scientific">Shewanella corallii</name>
    <dbReference type="NCBI Taxonomy" id="560080"/>
    <lineage>
        <taxon>Bacteria</taxon>
        <taxon>Pseudomonadati</taxon>
        <taxon>Pseudomonadota</taxon>
        <taxon>Gammaproteobacteria</taxon>
        <taxon>Alteromonadales</taxon>
        <taxon>Shewanellaceae</taxon>
        <taxon>Shewanella</taxon>
    </lineage>
</organism>
<dbReference type="SUPFAM" id="SSF51905">
    <property type="entry name" value="FAD/NAD(P)-binding domain"/>
    <property type="match status" value="1"/>
</dbReference>
<dbReference type="PANTHER" id="PTHR11985">
    <property type="entry name" value="GLYCEROL-3-PHOSPHATE DEHYDROGENASE"/>
    <property type="match status" value="1"/>
</dbReference>
<dbReference type="InterPro" id="IPR000447">
    <property type="entry name" value="G3P_DH_FAD-dep"/>
</dbReference>
<evidence type="ECO:0000256" key="3">
    <source>
        <dbReference type="ARBA" id="ARBA00022630"/>
    </source>
</evidence>
<dbReference type="Proteomes" id="UP001202831">
    <property type="component" value="Unassembled WGS sequence"/>
</dbReference>
<dbReference type="Gene3D" id="3.30.9.10">
    <property type="entry name" value="D-Amino Acid Oxidase, subunit A, domain 2"/>
    <property type="match status" value="1"/>
</dbReference>
<comment type="similarity">
    <text evidence="2">Belongs to the FAD-dependent glycerol-3-phosphate dehydrogenase family.</text>
</comment>
<dbReference type="Pfam" id="PF01266">
    <property type="entry name" value="DAO"/>
    <property type="match status" value="1"/>
</dbReference>
<evidence type="ECO:0000259" key="6">
    <source>
        <dbReference type="Pfam" id="PF01266"/>
    </source>
</evidence>
<dbReference type="InterPro" id="IPR036188">
    <property type="entry name" value="FAD/NAD-bd_sf"/>
</dbReference>
<keyword evidence="3" id="KW-0285">Flavoprotein</keyword>
<sequence length="391" mass="43006">MKQTDVLVVGGGIVGAGIAQAAAAAGYSVVLWERGELGGETSANSSKLIHGGLRYLESGQVSLVKSCLAQRKQLLKLAPGLVEAVPFYIPVYKDSRRGAMTIAAGLGLYAMLAELEPHGRFQRLPRSQWSSLEGLEQTNLKHVFQYWDARTHDQRLTQAVAASAEALGAEICEGIRCESIYQGARVCQVEGRDSEGKSRELRTGMVINACGPWVNALLESVSPKLVGLPIDWVQGSHLLLDVPPPQGVLYLESHLDERVVFVIPWEGKTLLGTTETLLRTEPQKPQMTEQEQDYLLAIYQHYFPAWQESQLTERILRRFCGVRVLPKANGSAFGRSRETIIHDPGSHPGVITVYGGKLTEYRVTSDQVLAIVRRRLGERQAIADVNELALT</sequence>
<comment type="caution">
    <text evidence="7">The sequence shown here is derived from an EMBL/GenBank/DDBJ whole genome shotgun (WGS) entry which is preliminary data.</text>
</comment>
<dbReference type="Gene3D" id="3.50.50.60">
    <property type="entry name" value="FAD/NAD(P)-binding domain"/>
    <property type="match status" value="1"/>
</dbReference>
<accession>A0ABT0N2C9</accession>
<reference evidence="7 8" key="1">
    <citation type="submission" date="2022-01" db="EMBL/GenBank/DDBJ databases">
        <title>Whole genome-based taxonomy of the Shewanellaceae.</title>
        <authorList>
            <person name="Martin-Rodriguez A.J."/>
        </authorList>
    </citation>
    <scope>NUCLEOTIDE SEQUENCE [LARGE SCALE GENOMIC DNA]</scope>
    <source>
        <strain evidence="7 8">DSM 21332</strain>
    </source>
</reference>
<proteinExistence type="inferred from homology"/>
<evidence type="ECO:0000256" key="2">
    <source>
        <dbReference type="ARBA" id="ARBA00007330"/>
    </source>
</evidence>
<protein>
    <submittedName>
        <fullName evidence="7">FAD-dependent oxidoreductase</fullName>
    </submittedName>
</protein>
<evidence type="ECO:0000256" key="1">
    <source>
        <dbReference type="ARBA" id="ARBA00001974"/>
    </source>
</evidence>
<dbReference type="InterPro" id="IPR006076">
    <property type="entry name" value="FAD-dep_OxRdtase"/>
</dbReference>
<evidence type="ECO:0000313" key="8">
    <source>
        <dbReference type="Proteomes" id="UP001202831"/>
    </source>
</evidence>
<dbReference type="PRINTS" id="PR01001">
    <property type="entry name" value="FADG3PDH"/>
</dbReference>
<dbReference type="PANTHER" id="PTHR11985:SF15">
    <property type="entry name" value="GLYCEROL-3-PHOSPHATE DEHYDROGENASE, MITOCHONDRIAL"/>
    <property type="match status" value="1"/>
</dbReference>
<keyword evidence="5" id="KW-0560">Oxidoreductase</keyword>